<gene>
    <name evidence="2" type="ORF">CRP01_32920</name>
</gene>
<dbReference type="OrthoDB" id="158267at2"/>
<dbReference type="EMBL" id="PDUD01000042">
    <property type="protein sequence ID" value="PHN02333.1"/>
    <property type="molecule type" value="Genomic_DNA"/>
</dbReference>
<evidence type="ECO:0000313" key="3">
    <source>
        <dbReference type="Proteomes" id="UP000223913"/>
    </source>
</evidence>
<dbReference type="InterPro" id="IPR036514">
    <property type="entry name" value="SGNH_hydro_sf"/>
</dbReference>
<dbReference type="GO" id="GO:0016788">
    <property type="term" value="F:hydrolase activity, acting on ester bonds"/>
    <property type="evidence" value="ECO:0007669"/>
    <property type="project" value="UniProtKB-ARBA"/>
</dbReference>
<dbReference type="AlphaFoldDB" id="A0A2D0N3J0"/>
<protein>
    <submittedName>
        <fullName evidence="2">Lysophospholipase</fullName>
    </submittedName>
</protein>
<evidence type="ECO:0000259" key="1">
    <source>
        <dbReference type="Pfam" id="PF13472"/>
    </source>
</evidence>
<keyword evidence="3" id="KW-1185">Reference proteome</keyword>
<comment type="caution">
    <text evidence="2">The sequence shown here is derived from an EMBL/GenBank/DDBJ whole genome shotgun (WGS) entry which is preliminary data.</text>
</comment>
<accession>A0A2D0N3J0</accession>
<evidence type="ECO:0000313" key="2">
    <source>
        <dbReference type="EMBL" id="PHN02333.1"/>
    </source>
</evidence>
<dbReference type="SUPFAM" id="SSF52266">
    <property type="entry name" value="SGNH hydrolase"/>
    <property type="match status" value="1"/>
</dbReference>
<proteinExistence type="predicted"/>
<dbReference type="CDD" id="cd01832">
    <property type="entry name" value="SGNH_hydrolase_like_1"/>
    <property type="match status" value="1"/>
</dbReference>
<feature type="domain" description="SGNH hydrolase-type esterase" evidence="1">
    <location>
        <begin position="26"/>
        <end position="206"/>
    </location>
</feature>
<dbReference type="InterPro" id="IPR013830">
    <property type="entry name" value="SGNH_hydro"/>
</dbReference>
<sequence length="220" mass="24194">MITDPDPPVNRPDTSTVSANAIHYLALGDSYTIGQSVPESDRFPVQLSARLEQDSFEVAELNIIARTGWTTDELLAGILKADPPDSTYNLVSLLIGVNNQYRGRSLENYQEEFTVLLLRALELAGGRADRVLVLSIPDYGVTPFVSSEEQAQRVGEEIDAFNDAAAQICLAYEVRFLNITQISRQAANDTSLIASDGLHPSGEMYAKWVDLMLPIVKAMF</sequence>
<name>A0A2D0N3J0_FLAN2</name>
<dbReference type="Gene3D" id="3.40.50.1110">
    <property type="entry name" value="SGNH hydrolase"/>
    <property type="match status" value="1"/>
</dbReference>
<dbReference type="Pfam" id="PF13472">
    <property type="entry name" value="Lipase_GDSL_2"/>
    <property type="match status" value="1"/>
</dbReference>
<organism evidence="2 3">
    <name type="scientific">Flavilitoribacter nigricans (strain ATCC 23147 / DSM 23189 / NBRC 102662 / NCIMB 1420 / SS-2)</name>
    <name type="common">Lewinella nigricans</name>
    <dbReference type="NCBI Taxonomy" id="1122177"/>
    <lineage>
        <taxon>Bacteria</taxon>
        <taxon>Pseudomonadati</taxon>
        <taxon>Bacteroidota</taxon>
        <taxon>Saprospiria</taxon>
        <taxon>Saprospirales</taxon>
        <taxon>Lewinellaceae</taxon>
        <taxon>Flavilitoribacter</taxon>
    </lineage>
</organism>
<reference evidence="2 3" key="1">
    <citation type="submission" date="2017-10" db="EMBL/GenBank/DDBJ databases">
        <title>The draft genome sequence of Lewinella nigricans NBRC 102662.</title>
        <authorList>
            <person name="Wang K."/>
        </authorList>
    </citation>
    <scope>NUCLEOTIDE SEQUENCE [LARGE SCALE GENOMIC DNA]</scope>
    <source>
        <strain evidence="2 3">NBRC 102662</strain>
    </source>
</reference>
<dbReference type="Proteomes" id="UP000223913">
    <property type="component" value="Unassembled WGS sequence"/>
</dbReference>